<dbReference type="Ensembl" id="ENSPLAT00000027824.1">
    <property type="protein sequence ID" value="ENSPLAP00000018350.1"/>
    <property type="gene ID" value="ENSPLAG00000022967.1"/>
</dbReference>
<sequence length="310" mass="35464">YVNETKRKYSCVCAFITGMAESQILGKDWLINVPSRIPVLESSCVVIPCVYSCPKKRKTFNRFRAFWYRGHTIVASNFPELRLTREFHHRTRMAGSIESGNCTWQLYFVRKTDTGPKTCLNNYLTSDFVKIVDCTEVPKRPVMTIDVRNKVTATCKVTHVCPTSPPHISWSRAGTWTTMSKQENKWLWSTTSTMTFIPRVADFNKRLECKVTFHGRKTTKGSVLLMHNVTPAFTVASILCALWCGKYGSLSTELTNDIVLQCFCCQINIFTSGRVPYKGNVDKIHILKHELFTTNQNMIVFPLSKIEIMT</sequence>
<dbReference type="PROSITE" id="PS50835">
    <property type="entry name" value="IG_LIKE"/>
    <property type="match status" value="1"/>
</dbReference>
<dbReference type="Gene3D" id="2.60.40.10">
    <property type="entry name" value="Immunoglobulins"/>
    <property type="match status" value="2"/>
</dbReference>
<dbReference type="SUPFAM" id="SSF48726">
    <property type="entry name" value="Immunoglobulin"/>
    <property type="match status" value="2"/>
</dbReference>
<proteinExistence type="predicted"/>
<evidence type="ECO:0000313" key="3">
    <source>
        <dbReference type="Proteomes" id="UP000261500"/>
    </source>
</evidence>
<dbReference type="InterPro" id="IPR007110">
    <property type="entry name" value="Ig-like_dom"/>
</dbReference>
<protein>
    <recommendedName>
        <fullName evidence="1">Ig-like domain-containing protein</fullName>
    </recommendedName>
</protein>
<keyword evidence="3" id="KW-1185">Reference proteome</keyword>
<evidence type="ECO:0000313" key="2">
    <source>
        <dbReference type="Ensembl" id="ENSPLAP00000018350.1"/>
    </source>
</evidence>
<reference evidence="2" key="1">
    <citation type="submission" date="2025-08" db="UniProtKB">
        <authorList>
            <consortium name="Ensembl"/>
        </authorList>
    </citation>
    <scope>IDENTIFICATION</scope>
</reference>
<dbReference type="AlphaFoldDB" id="A0A3B3UY24"/>
<dbReference type="STRING" id="48699.ENSPLAP00000018350"/>
<reference evidence="2" key="2">
    <citation type="submission" date="2025-09" db="UniProtKB">
        <authorList>
            <consortium name="Ensembl"/>
        </authorList>
    </citation>
    <scope>IDENTIFICATION</scope>
</reference>
<dbReference type="Proteomes" id="UP000261500">
    <property type="component" value="Unplaced"/>
</dbReference>
<dbReference type="PANTHER" id="PTHR46484:SF1">
    <property type="entry name" value="SCHWANN CELL MYELIN PROTEIN-RELATED"/>
    <property type="match status" value="1"/>
</dbReference>
<feature type="domain" description="Ig-like" evidence="1">
    <location>
        <begin position="138"/>
        <end position="219"/>
    </location>
</feature>
<dbReference type="InterPro" id="IPR036179">
    <property type="entry name" value="Ig-like_dom_sf"/>
</dbReference>
<dbReference type="InterPro" id="IPR013783">
    <property type="entry name" value="Ig-like_fold"/>
</dbReference>
<organism evidence="2 3">
    <name type="scientific">Poecilia latipinna</name>
    <name type="common">sailfin molly</name>
    <dbReference type="NCBI Taxonomy" id="48699"/>
    <lineage>
        <taxon>Eukaryota</taxon>
        <taxon>Metazoa</taxon>
        <taxon>Chordata</taxon>
        <taxon>Craniata</taxon>
        <taxon>Vertebrata</taxon>
        <taxon>Euteleostomi</taxon>
        <taxon>Actinopterygii</taxon>
        <taxon>Neopterygii</taxon>
        <taxon>Teleostei</taxon>
        <taxon>Neoteleostei</taxon>
        <taxon>Acanthomorphata</taxon>
        <taxon>Ovalentaria</taxon>
        <taxon>Atherinomorphae</taxon>
        <taxon>Cyprinodontiformes</taxon>
        <taxon>Poeciliidae</taxon>
        <taxon>Poeciliinae</taxon>
        <taxon>Poecilia</taxon>
    </lineage>
</organism>
<dbReference type="GeneTree" id="ENSGT01030000234968"/>
<accession>A0A3B3UY24</accession>
<name>A0A3B3UY24_9TELE</name>
<dbReference type="PANTHER" id="PTHR46484">
    <property type="entry name" value="SI:CH211-171H4.5-RELATED"/>
    <property type="match status" value="1"/>
</dbReference>
<evidence type="ECO:0000259" key="1">
    <source>
        <dbReference type="PROSITE" id="PS50835"/>
    </source>
</evidence>